<dbReference type="InParanoid" id="A0A2T3AF94"/>
<gene>
    <name evidence="1" type="ORF">BD289DRAFT_141463</name>
</gene>
<keyword evidence="2" id="KW-1185">Reference proteome</keyword>
<dbReference type="EMBL" id="KZ678398">
    <property type="protein sequence ID" value="PSR94456.1"/>
    <property type="molecule type" value="Genomic_DNA"/>
</dbReference>
<organism evidence="1 2">
    <name type="scientific">Coniella lustricola</name>
    <dbReference type="NCBI Taxonomy" id="2025994"/>
    <lineage>
        <taxon>Eukaryota</taxon>
        <taxon>Fungi</taxon>
        <taxon>Dikarya</taxon>
        <taxon>Ascomycota</taxon>
        <taxon>Pezizomycotina</taxon>
        <taxon>Sordariomycetes</taxon>
        <taxon>Sordariomycetidae</taxon>
        <taxon>Diaporthales</taxon>
        <taxon>Schizoparmaceae</taxon>
        <taxon>Coniella</taxon>
    </lineage>
</organism>
<proteinExistence type="predicted"/>
<sequence>MILWRADDFQNTIGLICICIKGNPKSLTVFALSLCFCRSGWRTEQEEPILHQCLRRFSCSAFGYGSCDSRVQKQKQKTPGCFDPTYVLCRLVGYSPIDGATDYPVLNCYPLSTMLVWMGKRSWMLDSEVQPAQHVRECHGLDGLGGAVSG</sequence>
<evidence type="ECO:0000313" key="2">
    <source>
        <dbReference type="Proteomes" id="UP000241462"/>
    </source>
</evidence>
<name>A0A2T3AF94_9PEZI</name>
<accession>A0A2T3AF94</accession>
<evidence type="ECO:0000313" key="1">
    <source>
        <dbReference type="EMBL" id="PSR94456.1"/>
    </source>
</evidence>
<dbReference type="AlphaFoldDB" id="A0A2T3AF94"/>
<reference evidence="1 2" key="1">
    <citation type="journal article" date="2018" name="Mycol. Prog.">
        <title>Coniella lustricola, a new species from submerged detritus.</title>
        <authorList>
            <person name="Raudabaugh D.B."/>
            <person name="Iturriaga T."/>
            <person name="Carver A."/>
            <person name="Mondo S."/>
            <person name="Pangilinan J."/>
            <person name="Lipzen A."/>
            <person name="He G."/>
            <person name="Amirebrahimi M."/>
            <person name="Grigoriev I.V."/>
            <person name="Miller A.N."/>
        </authorList>
    </citation>
    <scope>NUCLEOTIDE SEQUENCE [LARGE SCALE GENOMIC DNA]</scope>
    <source>
        <strain evidence="1 2">B22-T-1</strain>
    </source>
</reference>
<protein>
    <submittedName>
        <fullName evidence="1">Uncharacterized protein</fullName>
    </submittedName>
</protein>
<dbReference type="Proteomes" id="UP000241462">
    <property type="component" value="Unassembled WGS sequence"/>
</dbReference>